<sequence length="398" mass="43938">TFFDDAVRLELGSDEVLVAESYEVTLGVMTQPSAFSLKMGHIGVVADLMKRYPPRSPFRLSIANALQQPGGTDSVTADIGASETSVSIRGRDRLAPLLDGYVTSERSFADTTYRFMVEEALNEVGVSTLQLGEAVIVDYDSSADRMVKTGVPLDEIAPAFEGEESSFVGKDGKSVTTSTQKKVVTHIGERWFEFVRRQLDRAGLFLWCGADGRFIISRPNRKQKPAYRIVRSLDLRNDAMQIVSSTLTNDTTHRYSYVVIHGRTGAKKYGRVKISGSFEDPEMKAVGYKRSLVFKDGQMMSDAQAILLARRKIAESRRAGFQLSYKMAGHSTPTLDGKGRAVWSPDTLVDVYDELLGIDEPMYIESVTHASSPERTSTVRLMRPKDLVFGLDDGDGSA</sequence>
<proteinExistence type="predicted"/>
<dbReference type="Gene3D" id="2.30.300.10">
    <property type="entry name" value="Baseplate protein-like domain - beta roll fold"/>
    <property type="match status" value="1"/>
</dbReference>
<dbReference type="InterPro" id="IPR023399">
    <property type="entry name" value="Baseplate-like_2-layer_sand"/>
</dbReference>
<feature type="non-terminal residue" evidence="1">
    <location>
        <position position="1"/>
    </location>
</feature>
<protein>
    <submittedName>
        <fullName evidence="1">Uncharacterized protein</fullName>
    </submittedName>
</protein>
<organism evidence="1 2">
    <name type="scientific">Daphnia magna</name>
    <dbReference type="NCBI Taxonomy" id="35525"/>
    <lineage>
        <taxon>Eukaryota</taxon>
        <taxon>Metazoa</taxon>
        <taxon>Ecdysozoa</taxon>
        <taxon>Arthropoda</taxon>
        <taxon>Crustacea</taxon>
        <taxon>Branchiopoda</taxon>
        <taxon>Diplostraca</taxon>
        <taxon>Cladocera</taxon>
        <taxon>Anomopoda</taxon>
        <taxon>Daphniidae</taxon>
        <taxon>Daphnia</taxon>
    </lineage>
</organism>
<gene>
    <name evidence="1" type="ORF">OUZ56_032629</name>
</gene>
<accession>A0ABR0B9G6</accession>
<dbReference type="Gene3D" id="3.55.50.10">
    <property type="entry name" value="Baseplate protein-like domains"/>
    <property type="match status" value="1"/>
</dbReference>
<dbReference type="Gene3D" id="3.30.1920.10">
    <property type="entry name" value="Baseplate protein-like domains - 2 layer sandwich fold"/>
    <property type="match status" value="1"/>
</dbReference>
<dbReference type="Proteomes" id="UP001234178">
    <property type="component" value="Unassembled WGS sequence"/>
</dbReference>
<evidence type="ECO:0000313" key="1">
    <source>
        <dbReference type="EMBL" id="KAK4045221.1"/>
    </source>
</evidence>
<keyword evidence="2" id="KW-1185">Reference proteome</keyword>
<dbReference type="SUPFAM" id="SSF69279">
    <property type="entry name" value="Phage tail proteins"/>
    <property type="match status" value="2"/>
</dbReference>
<name>A0ABR0B9G6_9CRUS</name>
<comment type="caution">
    <text evidence="1">The sequence shown here is derived from an EMBL/GenBank/DDBJ whole genome shotgun (WGS) entry which is preliminary data.</text>
</comment>
<dbReference type="EMBL" id="JAOYFB010000041">
    <property type="protein sequence ID" value="KAK4045221.1"/>
    <property type="molecule type" value="Genomic_DNA"/>
</dbReference>
<evidence type="ECO:0000313" key="2">
    <source>
        <dbReference type="Proteomes" id="UP001234178"/>
    </source>
</evidence>
<reference evidence="1 2" key="1">
    <citation type="journal article" date="2023" name="Nucleic Acids Res.">
        <title>The hologenome of Daphnia magna reveals possible DNA methylation and microbiome-mediated evolution of the host genome.</title>
        <authorList>
            <person name="Chaturvedi A."/>
            <person name="Li X."/>
            <person name="Dhandapani V."/>
            <person name="Marshall H."/>
            <person name="Kissane S."/>
            <person name="Cuenca-Cambronero M."/>
            <person name="Asole G."/>
            <person name="Calvet F."/>
            <person name="Ruiz-Romero M."/>
            <person name="Marangio P."/>
            <person name="Guigo R."/>
            <person name="Rago D."/>
            <person name="Mirbahai L."/>
            <person name="Eastwood N."/>
            <person name="Colbourne J.K."/>
            <person name="Zhou J."/>
            <person name="Mallon E."/>
            <person name="Orsini L."/>
        </authorList>
    </citation>
    <scope>NUCLEOTIDE SEQUENCE [LARGE SCALE GENOMIC DNA]</scope>
    <source>
        <strain evidence="1">LRV0_1</strain>
    </source>
</reference>